<feature type="domain" description="Ig-like" evidence="4">
    <location>
        <begin position="21"/>
        <end position="131"/>
    </location>
</feature>
<dbReference type="InterPro" id="IPR052314">
    <property type="entry name" value="Immune_rcpt_domain"/>
</dbReference>
<accession>A0A803YN50</accession>
<organism evidence="5 6">
    <name type="scientific">Meleagris gallopavo</name>
    <name type="common">Wild turkey</name>
    <dbReference type="NCBI Taxonomy" id="9103"/>
    <lineage>
        <taxon>Eukaryota</taxon>
        <taxon>Metazoa</taxon>
        <taxon>Chordata</taxon>
        <taxon>Craniata</taxon>
        <taxon>Vertebrata</taxon>
        <taxon>Euteleostomi</taxon>
        <taxon>Archelosauria</taxon>
        <taxon>Archosauria</taxon>
        <taxon>Dinosauria</taxon>
        <taxon>Saurischia</taxon>
        <taxon>Theropoda</taxon>
        <taxon>Coelurosauria</taxon>
        <taxon>Aves</taxon>
        <taxon>Neognathae</taxon>
        <taxon>Galloanserae</taxon>
        <taxon>Galliformes</taxon>
        <taxon>Phasianidae</taxon>
        <taxon>Meleagridinae</taxon>
        <taxon>Meleagris</taxon>
    </lineage>
</organism>
<evidence type="ECO:0000256" key="2">
    <source>
        <dbReference type="ARBA" id="ARBA00023157"/>
    </source>
</evidence>
<keyword evidence="3" id="KW-0393">Immunoglobulin domain</keyword>
<keyword evidence="2" id="KW-1015">Disulfide bond</keyword>
<dbReference type="Pfam" id="PF07686">
    <property type="entry name" value="V-set"/>
    <property type="match status" value="1"/>
</dbReference>
<dbReference type="GO" id="GO:0009986">
    <property type="term" value="C:cell surface"/>
    <property type="evidence" value="ECO:0007669"/>
    <property type="project" value="TreeGrafter"/>
</dbReference>
<evidence type="ECO:0000313" key="6">
    <source>
        <dbReference type="Proteomes" id="UP000001645"/>
    </source>
</evidence>
<dbReference type="InterPro" id="IPR003599">
    <property type="entry name" value="Ig_sub"/>
</dbReference>
<reference evidence="5" key="3">
    <citation type="submission" date="2025-09" db="UniProtKB">
        <authorList>
            <consortium name="Ensembl"/>
        </authorList>
    </citation>
    <scope>IDENTIFICATION</scope>
</reference>
<dbReference type="AlphaFoldDB" id="A0A803YN50"/>
<dbReference type="PANTHER" id="PTHR16423:SF6">
    <property type="entry name" value="TRIGGERING RECEPTOR EXPRESSED ON MYELOID CELLS 2-RELATED"/>
    <property type="match status" value="1"/>
</dbReference>
<evidence type="ECO:0000256" key="1">
    <source>
        <dbReference type="ARBA" id="ARBA00022729"/>
    </source>
</evidence>
<dbReference type="InterPro" id="IPR013106">
    <property type="entry name" value="Ig_V-set"/>
</dbReference>
<dbReference type="GeneTree" id="ENSGT01000000215036"/>
<evidence type="ECO:0000259" key="4">
    <source>
        <dbReference type="PROSITE" id="PS50835"/>
    </source>
</evidence>
<dbReference type="InterPro" id="IPR007110">
    <property type="entry name" value="Ig-like_dom"/>
</dbReference>
<dbReference type="InterPro" id="IPR036179">
    <property type="entry name" value="Ig-like_dom_sf"/>
</dbReference>
<dbReference type="SUPFAM" id="SSF48726">
    <property type="entry name" value="Immunoglobulin"/>
    <property type="match status" value="1"/>
</dbReference>
<keyword evidence="6" id="KW-1185">Reference proteome</keyword>
<keyword evidence="1" id="KW-0732">Signal</keyword>
<dbReference type="GO" id="GO:0038023">
    <property type="term" value="F:signaling receptor activity"/>
    <property type="evidence" value="ECO:0007669"/>
    <property type="project" value="TreeGrafter"/>
</dbReference>
<dbReference type="InParanoid" id="A0A803YN50"/>
<dbReference type="Gene3D" id="2.60.40.10">
    <property type="entry name" value="Immunoglobulins"/>
    <property type="match status" value="1"/>
</dbReference>
<name>A0A803YN50_MELGA</name>
<dbReference type="PROSITE" id="PS50835">
    <property type="entry name" value="IG_LIKE"/>
    <property type="match status" value="1"/>
</dbReference>
<dbReference type="PANTHER" id="PTHR16423">
    <property type="entry name" value="TREM-LIKE TRANSCRIPT PROTEIN"/>
    <property type="match status" value="1"/>
</dbReference>
<dbReference type="InterPro" id="IPR013783">
    <property type="entry name" value="Ig-like_fold"/>
</dbReference>
<dbReference type="SMART" id="SM00409">
    <property type="entry name" value="IG"/>
    <property type="match status" value="1"/>
</dbReference>
<evidence type="ECO:0000256" key="3">
    <source>
        <dbReference type="ARBA" id="ARBA00023319"/>
    </source>
</evidence>
<evidence type="ECO:0000313" key="5">
    <source>
        <dbReference type="Ensembl" id="ENSMGAP00000033198.1"/>
    </source>
</evidence>
<sequence length="246" mass="27921">RFGTGRWGTILWVQRCNSPEPILAGLPARTPEAEMSQREGSTFSIECPYATQPGDKQPKAWCRVRNARCELVVWTLASTQYRYSDKARQGHITIQDDNRTVSITMSHLQAEDSGIYSCVYSSNYVPLKTISLNVYKGDSQLIYLPLTHTSPHTPPYMMPHTVLQDPHPPRPQHPGDPQCPRGQPAWWHISCGAPVCWGCWEFPSGWGLLLRALIWHAAQCHWSAGCTDAMKLRMHVNTSMHRCQPW</sequence>
<proteinExistence type="predicted"/>
<dbReference type="Ensembl" id="ENSMGAT00000036615.1">
    <property type="protein sequence ID" value="ENSMGAP00000033198.1"/>
    <property type="gene ID" value="ENSMGAG00000017990.1"/>
</dbReference>
<reference evidence="5 6" key="1">
    <citation type="journal article" date="2010" name="PLoS Biol.">
        <title>Multi-platform next-generation sequencing of the domestic turkey (Meleagris gallopavo): genome assembly and analysis.</title>
        <authorList>
            <person name="Dalloul R.A."/>
            <person name="Long J.A."/>
            <person name="Zimin A.V."/>
            <person name="Aslam L."/>
            <person name="Beal K."/>
            <person name="Blomberg L.A."/>
            <person name="Bouffard P."/>
            <person name="Burt D.W."/>
            <person name="Crasta O."/>
            <person name="Crooijmans R.P."/>
            <person name="Cooper K."/>
            <person name="Coulombe R.A."/>
            <person name="De S."/>
            <person name="Delany M.E."/>
            <person name="Dodgson J.B."/>
            <person name="Dong J.J."/>
            <person name="Evans C."/>
            <person name="Frederickson K.M."/>
            <person name="Flicek P."/>
            <person name="Florea L."/>
            <person name="Folkerts O."/>
            <person name="Groenen M.A."/>
            <person name="Harkins T.T."/>
            <person name="Herrero J."/>
            <person name="Hoffmann S."/>
            <person name="Megens H.J."/>
            <person name="Jiang A."/>
            <person name="de Jong P."/>
            <person name="Kaiser P."/>
            <person name="Kim H."/>
            <person name="Kim K.W."/>
            <person name="Kim S."/>
            <person name="Langenberger D."/>
            <person name="Lee M.K."/>
            <person name="Lee T."/>
            <person name="Mane S."/>
            <person name="Marcais G."/>
            <person name="Marz M."/>
            <person name="McElroy A.P."/>
            <person name="Modise T."/>
            <person name="Nefedov M."/>
            <person name="Notredame C."/>
            <person name="Paton I.R."/>
            <person name="Payne W.S."/>
            <person name="Pertea G."/>
            <person name="Prickett D."/>
            <person name="Puiu D."/>
            <person name="Qioa D."/>
            <person name="Raineri E."/>
            <person name="Ruffier M."/>
            <person name="Salzberg S.L."/>
            <person name="Schatz M.C."/>
            <person name="Scheuring C."/>
            <person name="Schmidt C.J."/>
            <person name="Schroeder S."/>
            <person name="Searle S.M."/>
            <person name="Smith E.J."/>
            <person name="Smith J."/>
            <person name="Sonstegard T.S."/>
            <person name="Stadler P.F."/>
            <person name="Tafer H."/>
            <person name="Tu Z.J."/>
            <person name="Van Tassell C.P."/>
            <person name="Vilella A.J."/>
            <person name="Williams K.P."/>
            <person name="Yorke J.A."/>
            <person name="Zhang L."/>
            <person name="Zhang H.B."/>
            <person name="Zhang X."/>
            <person name="Zhang Y."/>
            <person name="Reed K.M."/>
        </authorList>
    </citation>
    <scope>NUCLEOTIDE SEQUENCE [LARGE SCALE GENOMIC DNA]</scope>
</reference>
<dbReference type="Proteomes" id="UP000001645">
    <property type="component" value="Chromosome 28"/>
</dbReference>
<reference evidence="5" key="2">
    <citation type="submission" date="2025-08" db="UniProtKB">
        <authorList>
            <consortium name="Ensembl"/>
        </authorList>
    </citation>
    <scope>IDENTIFICATION</scope>
</reference>
<protein>
    <recommendedName>
        <fullName evidence="4">Ig-like domain-containing protein</fullName>
    </recommendedName>
</protein>